<dbReference type="Pfam" id="PF13930">
    <property type="entry name" value="Endonuclea_NS_2"/>
    <property type="match status" value="1"/>
</dbReference>
<protein>
    <recommendedName>
        <fullName evidence="2">Type VII secretion system protein EssD-like domain-containing protein</fullName>
    </recommendedName>
</protein>
<feature type="compositionally biased region" description="Low complexity" evidence="1">
    <location>
        <begin position="95"/>
        <end position="104"/>
    </location>
</feature>
<dbReference type="InterPro" id="IPR030934">
    <property type="entry name" value="Intein_C"/>
</dbReference>
<accession>A0AAE3ZM92</accession>
<sequence length="447" mass="47709">MLLRPATRTRLRQQRLNQRPLGVGQVRGIPTALRHRATLPYPGIEVTPTHRPQQTFSNTHSAAKAAEAAFIAAKKLAAEKAKKAAQAAAKKAADLAKTTSAKAADNAKKTGNPAQRNSQAKANPSSSTAADGGGKKAEPKADNASGGGRSSGGASGNSFVNVESGPTCSSFVPGTRVLMADGTTKPIEDVKPGDKVRATDAESGETEAKTVTATRTSAGIKHLIKIVISVGSTAEMTSPEIISTDNHPFWVPELGKWLEAADLVPGQWLRTSTGTWVQISQITRWTESRATVHNLTVSDVHTYYVAGPGFSALVHNCIDYEYINEHGQRSGVRAILDKSNLGGSTKPPSWRPPGWRAGDNRTHLLGAFNGGSNTRRENYVSMRAKANAPVMLNFENQVQSALKADETVFYRATPIYKGTNARPIGIELFAQSHGPNAIDIHVTILNR</sequence>
<feature type="compositionally biased region" description="Gly residues" evidence="1">
    <location>
        <begin position="145"/>
        <end position="155"/>
    </location>
</feature>
<dbReference type="InterPro" id="IPR044929">
    <property type="entry name" value="DNA/RNA_non-sp_Endonuclease_sf"/>
</dbReference>
<feature type="compositionally biased region" description="Basic and acidic residues" evidence="1">
    <location>
        <begin position="186"/>
        <end position="200"/>
    </location>
</feature>
<dbReference type="RefSeq" id="WP_310413071.1">
    <property type="nucleotide sequence ID" value="NZ_JAVDYC010000001.1"/>
</dbReference>
<dbReference type="AlphaFoldDB" id="A0AAE3ZM92"/>
<evidence type="ECO:0000259" key="2">
    <source>
        <dbReference type="Pfam" id="PF13930"/>
    </source>
</evidence>
<feature type="region of interest" description="Disordered" evidence="1">
    <location>
        <begin position="95"/>
        <end position="160"/>
    </location>
</feature>
<gene>
    <name evidence="3" type="ORF">J2S44_002784</name>
</gene>
<dbReference type="EMBL" id="JAVDYC010000001">
    <property type="protein sequence ID" value="MDR7322534.1"/>
    <property type="molecule type" value="Genomic_DNA"/>
</dbReference>
<dbReference type="CDD" id="cd00081">
    <property type="entry name" value="Hint"/>
    <property type="match status" value="1"/>
</dbReference>
<keyword evidence="4" id="KW-1185">Reference proteome</keyword>
<dbReference type="Pfam" id="PF07591">
    <property type="entry name" value="PT-HINT"/>
    <property type="match status" value="1"/>
</dbReference>
<dbReference type="Gene3D" id="3.40.570.10">
    <property type="entry name" value="Extracellular Endonuclease, subunit A"/>
    <property type="match status" value="1"/>
</dbReference>
<organism evidence="3 4">
    <name type="scientific">Catenuloplanes niger</name>
    <dbReference type="NCBI Taxonomy" id="587534"/>
    <lineage>
        <taxon>Bacteria</taxon>
        <taxon>Bacillati</taxon>
        <taxon>Actinomycetota</taxon>
        <taxon>Actinomycetes</taxon>
        <taxon>Micromonosporales</taxon>
        <taxon>Micromonosporaceae</taxon>
        <taxon>Catenuloplanes</taxon>
    </lineage>
</organism>
<feature type="compositionally biased region" description="Polar residues" evidence="1">
    <location>
        <begin position="112"/>
        <end position="129"/>
    </location>
</feature>
<proteinExistence type="predicted"/>
<feature type="region of interest" description="Disordered" evidence="1">
    <location>
        <begin position="182"/>
        <end position="204"/>
    </location>
</feature>
<name>A0AAE3ZM92_9ACTN</name>
<dbReference type="InterPro" id="IPR036844">
    <property type="entry name" value="Hint_dom_sf"/>
</dbReference>
<evidence type="ECO:0000313" key="4">
    <source>
        <dbReference type="Proteomes" id="UP001183629"/>
    </source>
</evidence>
<evidence type="ECO:0000256" key="1">
    <source>
        <dbReference type="SAM" id="MobiDB-lite"/>
    </source>
</evidence>
<dbReference type="Proteomes" id="UP001183629">
    <property type="component" value="Unassembled WGS sequence"/>
</dbReference>
<dbReference type="PROSITE" id="PS50818">
    <property type="entry name" value="INTEIN_C_TER"/>
    <property type="match status" value="1"/>
</dbReference>
<reference evidence="3 4" key="1">
    <citation type="submission" date="2023-07" db="EMBL/GenBank/DDBJ databases">
        <title>Sequencing the genomes of 1000 actinobacteria strains.</title>
        <authorList>
            <person name="Klenk H.-P."/>
        </authorList>
    </citation>
    <scope>NUCLEOTIDE SEQUENCE [LARGE SCALE GENOMIC DNA]</scope>
    <source>
        <strain evidence="3 4">DSM 44711</strain>
    </source>
</reference>
<dbReference type="SUPFAM" id="SSF51294">
    <property type="entry name" value="Hedgehog/intein (Hint) domain"/>
    <property type="match status" value="1"/>
</dbReference>
<evidence type="ECO:0000313" key="3">
    <source>
        <dbReference type="EMBL" id="MDR7322534.1"/>
    </source>
</evidence>
<dbReference type="Gene3D" id="2.170.16.10">
    <property type="entry name" value="Hedgehog/Intein (Hint) domain"/>
    <property type="match status" value="1"/>
</dbReference>
<dbReference type="InterPro" id="IPR044927">
    <property type="entry name" value="Endonuclea_NS_2"/>
</dbReference>
<feature type="domain" description="Type VII secretion system protein EssD-like" evidence="2">
    <location>
        <begin position="322"/>
        <end position="433"/>
    </location>
</feature>
<comment type="caution">
    <text evidence="3">The sequence shown here is derived from an EMBL/GenBank/DDBJ whole genome shotgun (WGS) entry which is preliminary data.</text>
</comment>